<sequence length="138" mass="14679">MNEQASDFAPNRNPNGVRSRSVPPTRPCRTLSGRNTTNGSRTHNGTSAAADRLHNTDADAGSTRGRASRCPTPRYGHITPPSASSQRTVSSRPARNPNPNPNPTTARPARPPTRPCTPRQDSHRPSSIASIAPIAADD</sequence>
<feature type="compositionally biased region" description="Polar residues" evidence="1">
    <location>
        <begin position="81"/>
        <end position="91"/>
    </location>
</feature>
<reference evidence="2" key="1">
    <citation type="submission" date="2020-05" db="EMBL/GenBank/DDBJ databases">
        <title>Mycena genomes resolve the evolution of fungal bioluminescence.</title>
        <authorList>
            <person name="Tsai I.J."/>
        </authorList>
    </citation>
    <scope>NUCLEOTIDE SEQUENCE</scope>
    <source>
        <strain evidence="2">160909Yilan</strain>
    </source>
</reference>
<accession>A0A8H6WRF7</accession>
<feature type="region of interest" description="Disordered" evidence="1">
    <location>
        <begin position="1"/>
        <end position="138"/>
    </location>
</feature>
<dbReference type="EMBL" id="JACAZH010000092">
    <property type="protein sequence ID" value="KAF7326821.1"/>
    <property type="molecule type" value="Genomic_DNA"/>
</dbReference>
<evidence type="ECO:0000313" key="2">
    <source>
        <dbReference type="EMBL" id="KAF7326821.1"/>
    </source>
</evidence>
<name>A0A8H6WRF7_9AGAR</name>
<comment type="caution">
    <text evidence="2">The sequence shown here is derived from an EMBL/GenBank/DDBJ whole genome shotgun (WGS) entry which is preliminary data.</text>
</comment>
<organism evidence="2 3">
    <name type="scientific">Mycena sanguinolenta</name>
    <dbReference type="NCBI Taxonomy" id="230812"/>
    <lineage>
        <taxon>Eukaryota</taxon>
        <taxon>Fungi</taxon>
        <taxon>Dikarya</taxon>
        <taxon>Basidiomycota</taxon>
        <taxon>Agaricomycotina</taxon>
        <taxon>Agaricomycetes</taxon>
        <taxon>Agaricomycetidae</taxon>
        <taxon>Agaricales</taxon>
        <taxon>Marasmiineae</taxon>
        <taxon>Mycenaceae</taxon>
        <taxon>Mycena</taxon>
    </lineage>
</organism>
<evidence type="ECO:0000256" key="1">
    <source>
        <dbReference type="SAM" id="MobiDB-lite"/>
    </source>
</evidence>
<evidence type="ECO:0000313" key="3">
    <source>
        <dbReference type="Proteomes" id="UP000623467"/>
    </source>
</evidence>
<dbReference type="AlphaFoldDB" id="A0A8H6WRF7"/>
<keyword evidence="3" id="KW-1185">Reference proteome</keyword>
<feature type="compositionally biased region" description="Polar residues" evidence="1">
    <location>
        <begin position="32"/>
        <end position="47"/>
    </location>
</feature>
<proteinExistence type="predicted"/>
<gene>
    <name evidence="2" type="ORF">MSAN_02497700</name>
</gene>
<dbReference type="Proteomes" id="UP000623467">
    <property type="component" value="Unassembled WGS sequence"/>
</dbReference>
<feature type="compositionally biased region" description="Low complexity" evidence="1">
    <location>
        <begin position="125"/>
        <end position="138"/>
    </location>
</feature>
<protein>
    <submittedName>
        <fullName evidence="2">Uncharacterized protein</fullName>
    </submittedName>
</protein>